<dbReference type="Pfam" id="PF16201">
    <property type="entry name" value="NopRA1"/>
    <property type="match status" value="1"/>
</dbReference>
<dbReference type="InterPro" id="IPR021714">
    <property type="entry name" value="URB1_N"/>
</dbReference>
<feature type="domain" description="URB1 C-terminal" evidence="3">
    <location>
        <begin position="1658"/>
        <end position="1863"/>
    </location>
</feature>
<dbReference type="GO" id="GO:0000466">
    <property type="term" value="P:maturation of 5.8S rRNA from tricistronic rRNA transcript (SSU-rRNA, 5.8S rRNA, LSU-rRNA)"/>
    <property type="evidence" value="ECO:0007669"/>
    <property type="project" value="TreeGrafter"/>
</dbReference>
<dbReference type="InterPro" id="IPR032436">
    <property type="entry name" value="URB1_C"/>
</dbReference>
<evidence type="ECO:0008006" key="5">
    <source>
        <dbReference type="Google" id="ProtNLM"/>
    </source>
</evidence>
<dbReference type="VEuPathDB" id="VectorBase:AFUN009332"/>
<feature type="region of interest" description="Disordered" evidence="1">
    <location>
        <begin position="1507"/>
        <end position="1527"/>
    </location>
</feature>
<dbReference type="VEuPathDB" id="VectorBase:AFUN2_004223"/>
<protein>
    <recommendedName>
        <fullName evidence="5">Nucleolar pre-ribosomal-associated protein 1</fullName>
    </recommendedName>
</protein>
<dbReference type="EnsemblMetazoa" id="AFUN009332-RA">
    <property type="protein sequence ID" value="AFUN009332-PA"/>
    <property type="gene ID" value="AFUN009332"/>
</dbReference>
<feature type="compositionally biased region" description="Basic and acidic residues" evidence="1">
    <location>
        <begin position="19"/>
        <end position="32"/>
    </location>
</feature>
<dbReference type="STRING" id="62324.A0A182RST1"/>
<dbReference type="PANTHER" id="PTHR13500:SF0">
    <property type="entry name" value="NUCLEOLAR PRE-RIBOSOMAL-ASSOCIATED PROTEIN 1"/>
    <property type="match status" value="1"/>
</dbReference>
<dbReference type="GO" id="GO:0005730">
    <property type="term" value="C:nucleolus"/>
    <property type="evidence" value="ECO:0007669"/>
    <property type="project" value="TreeGrafter"/>
</dbReference>
<feature type="region of interest" description="Disordered" evidence="1">
    <location>
        <begin position="2062"/>
        <end position="2085"/>
    </location>
</feature>
<dbReference type="InterPro" id="IPR039844">
    <property type="entry name" value="URB1"/>
</dbReference>
<reference evidence="4" key="1">
    <citation type="submission" date="2020-05" db="UniProtKB">
        <authorList>
            <consortium name="EnsemblMetazoa"/>
        </authorList>
    </citation>
    <scope>IDENTIFICATION</scope>
    <source>
        <strain evidence="4">FUMOZ</strain>
    </source>
</reference>
<sequence>MTTKTAKRKLESNGVECPVGEKKQKSTEKANSKDVPPVAVKNPKGQRVSQIFKKRKTNGYVEPSMDKKTGQQAAESFRRELETGVMAMSAIRHFLQEAYTNPEMVLHYIKCGGTFKPLLAILSSCEKDKLNDIADVLHLVQLILLQSLDYDETHVQYAIKCVRSIMTNYQTVICSLLQDQGANDISSKASALRLLKAVLLVDGVTYWRDVLQLVDTSSAKMGMTDHRESIARKEGFIGNSLRTAFIEFNLAFLIDTPSQMVRFWLARHSLVYPLILNLVFDSSENVVLVMKTLQQYVLDNPDIDKYIYRTAFTPEILKALVHVYEWVGPAKQQITEQAKQQVLCATEEFLLPLLTSRRCFLVPKSVDLERASPRYRQLLQHLKHTQLHAHQRRLVLGMLEMCPEVLPATLSMYGGLMKTKSLEIREMLKNMILLCKPAELFGKLEKGVSAKTLSAFIVQTTLPRTILEHIAVALDAQSGNIPYCLEFLALMVTRCEECLQAIESSGILDQFGRTKVKVDAINKLVAMFPSIDRIMTAMQTHRDSCAVDRAVVVTLEHAMDILLVCIRSFRAYIDSSSFITTFRSILKPTYRNPVVEKLYLNYEFKAIKVIIALEPQSVAFSSDLFPSVFLLLTKAYINGTSDMRRDATEQLLALLRNTALFGNRGTEIEFWFQALSDMDSPKHIAELVLYLANKLQRAAQLIGQQANAKATIDHSLINEAFNFEASSREDELNALFDRVEQETDRMVAFAGSEALLDAQVELPVADNFFMYIFDKATERPEQFRLYFEGVALRYLHYIPHPEIVHRAVKALEDGSVSSALFKYANKWLTNKESTLVDIGREMFRPLSSALVAKDKSFTLDKKLDRPTDDVRGVLLNMFHQTMFYFSRWVASGKLTPNHVEITKHYCNLLLEGLLRPGVLSERDIGELLEGVFLQRPAIFQNFTISKQDEDSTRRQVSEFVYNLMQMMHHLPHFENYTELYSNKMTAELIQMSKDNAATQLDGELAKKLLTIFKLNERHCVMLLQHYAQLPADVFVAANERSYHYQQLCLALQQLIVRNQCRQENYLPEEAVRGLVRIYMECGQGEKGSDSQAVELDELEQTLCDYFAMFPHSIAHIDPDLMRVFFDNKRRISKATIKLATFLLGRSSHLHGPFLELVGQNTAKKDLVYPLLNVAFRRGIITEATMENAEVKSLMTQIYAEFKGPILKMLEKPNKAAVIYRENALASEQLVRLCMPRNECVDFGQKKLRIEAVESFQLRVLMEIYGAALKTSTEGGNLTVQQTIYCNGFTVLLQCFEALFRSISSAQYLLQQDAHMQRLNELTLATYRWVSHASRYHIKDEKMTFGTVTKTGQWTTFCKNCLKFGLETVRRGDNDRRFDERLHVLPKLMAVLVELFYIDGQKQQTDIERYYEWALSHSNFLRVLLLQYQYQPKTALVQLLYALARKNPTVANEKHVPLLLGAYGATLTDANRYILALLQHYERSGVRMHEFRPFLWGETAIKHFSLESRGAGDETSNGHEGTARRPQKTFRTKVSEVFSLLTEDKVINMIENFPVWRKLDACAQLPETNFDQLAEQSDSEKRDLLVNYQANSPVERFVEKTHRGRKLHPQSDLLEMLPNNSELNSVTYDPAFLMPMLNYMYSSEQSDMLRRSIRYGILTLPFLCLASNDEQMRLAAGSVLLRIRSHLQLTKRLTDAKTWLHLLAIVQRRFIDMYATAASYNESVHTQGHVPRAPYLSMLFIAETVKLLPNVLSKLHTPMMTYVINQDVYNFRMVPNFLPLFNSSDVENNVQRMFMVRTLYLGVKTHRDFAVLRASPIIQVMMGFHGSPLSNRELNMAILNLLNAIAKIPKSCQYLVDSLGFVGWLSERIDVIESFEFDTIEAFLGLLSDCWYSMQVMACSYKTASRHQQPRSTVFFQRGILILTLKFLPLLSPRSTSTTLVRFLNLLEKTTSPWYGYQHLMSLVSAEVMQQLVEYFETLFSDRAEHGDLLWCVRYVRTCGTFGIDDDLTMGRKLQDVGVDQTTILVLLALRRFVMRWCNCQKGDTGIEVTDELEEVNFAMEAGNTANEDDEDGNALGNENVAEEET</sequence>
<evidence type="ECO:0000313" key="4">
    <source>
        <dbReference type="EnsemblMetazoa" id="AFUN009332-PA"/>
    </source>
</evidence>
<evidence type="ECO:0000259" key="3">
    <source>
        <dbReference type="Pfam" id="PF16201"/>
    </source>
</evidence>
<feature type="domain" description="URB1 N-terminal" evidence="2">
    <location>
        <begin position="118"/>
        <end position="408"/>
    </location>
</feature>
<dbReference type="Pfam" id="PF11707">
    <property type="entry name" value="Npa1"/>
    <property type="match status" value="1"/>
</dbReference>
<proteinExistence type="predicted"/>
<accession>A0A182RST1</accession>
<organism evidence="4">
    <name type="scientific">Anopheles funestus</name>
    <name type="common">African malaria mosquito</name>
    <dbReference type="NCBI Taxonomy" id="62324"/>
    <lineage>
        <taxon>Eukaryota</taxon>
        <taxon>Metazoa</taxon>
        <taxon>Ecdysozoa</taxon>
        <taxon>Arthropoda</taxon>
        <taxon>Hexapoda</taxon>
        <taxon>Insecta</taxon>
        <taxon>Pterygota</taxon>
        <taxon>Neoptera</taxon>
        <taxon>Endopterygota</taxon>
        <taxon>Diptera</taxon>
        <taxon>Nematocera</taxon>
        <taxon>Culicoidea</taxon>
        <taxon>Culicidae</taxon>
        <taxon>Anophelinae</taxon>
        <taxon>Anopheles</taxon>
    </lineage>
</organism>
<feature type="region of interest" description="Disordered" evidence="1">
    <location>
        <begin position="1"/>
        <end position="47"/>
    </location>
</feature>
<dbReference type="PANTHER" id="PTHR13500">
    <property type="entry name" value="NUCLEOLAR PRERIBOSOMAL-ASSOCIATED PROTEIN 1"/>
    <property type="match status" value="1"/>
</dbReference>
<name>A0A182RST1_ANOFN</name>
<evidence type="ECO:0000259" key="2">
    <source>
        <dbReference type="Pfam" id="PF11707"/>
    </source>
</evidence>
<dbReference type="GO" id="GO:0000463">
    <property type="term" value="P:maturation of LSU-rRNA from tricistronic rRNA transcript (SSU-rRNA, 5.8S rRNA, LSU-rRNA)"/>
    <property type="evidence" value="ECO:0007669"/>
    <property type="project" value="TreeGrafter"/>
</dbReference>
<evidence type="ECO:0000256" key="1">
    <source>
        <dbReference type="SAM" id="MobiDB-lite"/>
    </source>
</evidence>